<sequence length="174" mass="18827">MEISLTGGTEANIQAFVKVHAQLRGTKGQISGSGLQLCASGAPAEPASTTPCRDQRHPRTVKCHGTEEGEGMGAKKEREEAKTKTCFIMVKMGERRARRRYTESDHAHSPTVSGENTSHNDFNSSTSAANPLIVSVFEIWSHPVLIPKATSGLNRVNEAQKPGTQKTLLRFGVD</sequence>
<dbReference type="EMBL" id="OY660867">
    <property type="protein sequence ID" value="CAJ1054246.1"/>
    <property type="molecule type" value="Genomic_DNA"/>
</dbReference>
<proteinExistence type="predicted"/>
<gene>
    <name evidence="2" type="ORF">XNOV1_A041753</name>
</gene>
<keyword evidence="3" id="KW-1185">Reference proteome</keyword>
<evidence type="ECO:0000256" key="1">
    <source>
        <dbReference type="SAM" id="MobiDB-lite"/>
    </source>
</evidence>
<feature type="region of interest" description="Disordered" evidence="1">
    <location>
        <begin position="46"/>
        <end position="79"/>
    </location>
</feature>
<feature type="compositionally biased region" description="Basic and acidic residues" evidence="1">
    <location>
        <begin position="97"/>
        <end position="108"/>
    </location>
</feature>
<reference evidence="2" key="1">
    <citation type="submission" date="2023-08" db="EMBL/GenBank/DDBJ databases">
        <authorList>
            <person name="Alioto T."/>
            <person name="Alioto T."/>
            <person name="Gomez Garrido J."/>
        </authorList>
    </citation>
    <scope>NUCLEOTIDE SEQUENCE</scope>
</reference>
<feature type="region of interest" description="Disordered" evidence="1">
    <location>
        <begin position="97"/>
        <end position="123"/>
    </location>
</feature>
<dbReference type="Proteomes" id="UP001178508">
    <property type="component" value="Chromosome 4"/>
</dbReference>
<protein>
    <submittedName>
        <fullName evidence="2">Uncharacterized protein</fullName>
    </submittedName>
</protein>
<evidence type="ECO:0000313" key="3">
    <source>
        <dbReference type="Proteomes" id="UP001178508"/>
    </source>
</evidence>
<organism evidence="2 3">
    <name type="scientific">Xyrichtys novacula</name>
    <name type="common">Pearly razorfish</name>
    <name type="synonym">Hemipteronotus novacula</name>
    <dbReference type="NCBI Taxonomy" id="13765"/>
    <lineage>
        <taxon>Eukaryota</taxon>
        <taxon>Metazoa</taxon>
        <taxon>Chordata</taxon>
        <taxon>Craniata</taxon>
        <taxon>Vertebrata</taxon>
        <taxon>Euteleostomi</taxon>
        <taxon>Actinopterygii</taxon>
        <taxon>Neopterygii</taxon>
        <taxon>Teleostei</taxon>
        <taxon>Neoteleostei</taxon>
        <taxon>Acanthomorphata</taxon>
        <taxon>Eupercaria</taxon>
        <taxon>Labriformes</taxon>
        <taxon>Labridae</taxon>
        <taxon>Xyrichtys</taxon>
    </lineage>
</organism>
<dbReference type="AlphaFoldDB" id="A0AAV1EZ90"/>
<accession>A0AAV1EZ90</accession>
<name>A0AAV1EZ90_XYRNO</name>
<feature type="compositionally biased region" description="Polar residues" evidence="1">
    <location>
        <begin position="110"/>
        <end position="123"/>
    </location>
</feature>
<evidence type="ECO:0000313" key="2">
    <source>
        <dbReference type="EMBL" id="CAJ1054246.1"/>
    </source>
</evidence>